<sequence>MLNVPLGVYVPGDTFFHRMRAGWKFLGLVTFIIATSIWAQSALPGLACFLVTLTCYGIAHIPMRIARGQLLPPLPILVVIVVFQWWQLGWDAALGLFFTLYAAITAATLLTLTTHMSELMDAFEHLLAPLARFGVPVPAISLAMSLTIRLIPLQAQALADAISARKARGADHSIRAVILPVLVRSIRRAEAIGDALLARGAAD</sequence>
<organism evidence="6 7">
    <name type="scientific">Corynebacterium epidermidicanis</name>
    <dbReference type="NCBI Taxonomy" id="1050174"/>
    <lineage>
        <taxon>Bacteria</taxon>
        <taxon>Bacillati</taxon>
        <taxon>Actinomycetota</taxon>
        <taxon>Actinomycetes</taxon>
        <taxon>Mycobacteriales</taxon>
        <taxon>Corynebacteriaceae</taxon>
        <taxon>Corynebacterium</taxon>
    </lineage>
</organism>
<reference evidence="6 7" key="1">
    <citation type="submission" date="2015-05" db="EMBL/GenBank/DDBJ databases">
        <title>Complete genome sequence of Corynebacterium epidermidicanis DSM 45586, isolated from the skin of a dog suffering from pruritus.</title>
        <authorList>
            <person name="Ruckert C."/>
            <person name="Albersmeier A."/>
            <person name="Winkler A."/>
            <person name="Tauch A."/>
        </authorList>
    </citation>
    <scope>NUCLEOTIDE SEQUENCE [LARGE SCALE GENOMIC DNA]</scope>
    <source>
        <strain evidence="6 7">DSM 45586</strain>
    </source>
</reference>
<evidence type="ECO:0000256" key="3">
    <source>
        <dbReference type="ARBA" id="ARBA00022989"/>
    </source>
</evidence>
<dbReference type="EMBL" id="CP011541">
    <property type="protein sequence ID" value="AKK03353.1"/>
    <property type="molecule type" value="Genomic_DNA"/>
</dbReference>
<dbReference type="KEGG" id="cei:CEPID_07510"/>
<dbReference type="PANTHER" id="PTHR33514">
    <property type="entry name" value="PROTEIN ABCI12, CHLOROPLASTIC"/>
    <property type="match status" value="1"/>
</dbReference>
<dbReference type="Proteomes" id="UP000035368">
    <property type="component" value="Chromosome"/>
</dbReference>
<evidence type="ECO:0000256" key="5">
    <source>
        <dbReference type="SAM" id="Phobius"/>
    </source>
</evidence>
<feature type="transmembrane region" description="Helical" evidence="5">
    <location>
        <begin position="92"/>
        <end position="112"/>
    </location>
</feature>
<gene>
    <name evidence="6" type="primary">bioN</name>
    <name evidence="6" type="ORF">CEPID_07510</name>
</gene>
<accession>A0A0G3GUZ3</accession>
<dbReference type="CDD" id="cd16914">
    <property type="entry name" value="EcfT"/>
    <property type="match status" value="1"/>
</dbReference>
<evidence type="ECO:0000256" key="2">
    <source>
        <dbReference type="ARBA" id="ARBA00022692"/>
    </source>
</evidence>
<dbReference type="PANTHER" id="PTHR33514:SF13">
    <property type="entry name" value="PROTEIN ABCI12, CHLOROPLASTIC"/>
    <property type="match status" value="1"/>
</dbReference>
<comment type="subcellular location">
    <subcellularLocation>
        <location evidence="1">Membrane</location>
        <topology evidence="1">Multi-pass membrane protein</topology>
    </subcellularLocation>
</comment>
<dbReference type="PATRIC" id="fig|1050174.4.peg.1513"/>
<keyword evidence="7" id="KW-1185">Reference proteome</keyword>
<feature type="transmembrane region" description="Helical" evidence="5">
    <location>
        <begin position="70"/>
        <end position="86"/>
    </location>
</feature>
<keyword evidence="2 5" id="KW-0812">Transmembrane</keyword>
<evidence type="ECO:0000313" key="7">
    <source>
        <dbReference type="Proteomes" id="UP000035368"/>
    </source>
</evidence>
<dbReference type="STRING" id="1050174.CEPID_07510"/>
<keyword evidence="4 5" id="KW-0472">Membrane</keyword>
<dbReference type="GO" id="GO:0005886">
    <property type="term" value="C:plasma membrane"/>
    <property type="evidence" value="ECO:0007669"/>
    <property type="project" value="UniProtKB-ARBA"/>
</dbReference>
<dbReference type="RefSeq" id="WP_047240402.1">
    <property type="nucleotide sequence ID" value="NZ_CP011541.1"/>
</dbReference>
<evidence type="ECO:0000256" key="1">
    <source>
        <dbReference type="ARBA" id="ARBA00004141"/>
    </source>
</evidence>
<evidence type="ECO:0000313" key="6">
    <source>
        <dbReference type="EMBL" id="AKK03353.1"/>
    </source>
</evidence>
<protein>
    <submittedName>
        <fullName evidence="6">ABC-type cobalt transport system, permease component CbiQ</fullName>
    </submittedName>
</protein>
<dbReference type="InterPro" id="IPR003339">
    <property type="entry name" value="ABC/ECF_trnsptr_transmembrane"/>
</dbReference>
<name>A0A0G3GUZ3_9CORY</name>
<keyword evidence="3 5" id="KW-1133">Transmembrane helix</keyword>
<evidence type="ECO:0000256" key="4">
    <source>
        <dbReference type="ARBA" id="ARBA00023136"/>
    </source>
</evidence>
<dbReference type="AlphaFoldDB" id="A0A0G3GUZ3"/>
<feature type="transmembrane region" description="Helical" evidence="5">
    <location>
        <begin position="25"/>
        <end position="58"/>
    </location>
</feature>
<proteinExistence type="predicted"/>
<dbReference type="Pfam" id="PF02361">
    <property type="entry name" value="CbiQ"/>
    <property type="match status" value="1"/>
</dbReference>
<dbReference type="OrthoDB" id="509049at2"/>